<name>A0AC61L3Y7_9EURY</name>
<reference evidence="1" key="1">
    <citation type="submission" date="2018-01" db="EMBL/GenBank/DDBJ databases">
        <authorList>
            <person name="Krukenberg V."/>
        </authorList>
    </citation>
    <scope>NUCLEOTIDE SEQUENCE</scope>
    <source>
        <strain evidence="1">E20ANME2</strain>
    </source>
</reference>
<dbReference type="EMBL" id="PQXF01000008">
    <property type="protein sequence ID" value="PXF61091.1"/>
    <property type="molecule type" value="Genomic_DNA"/>
</dbReference>
<keyword evidence="1" id="KW-0436">Ligase</keyword>
<accession>A0AC61L3Y7</accession>
<comment type="caution">
    <text evidence="1">The sequence shown here is derived from an EMBL/GenBank/DDBJ whole genome shotgun (WGS) entry which is preliminary data.</text>
</comment>
<proteinExistence type="predicted"/>
<organism evidence="1 2">
    <name type="scientific">Candidatus Methanogaster sp</name>
    <dbReference type="NCBI Taxonomy" id="3386292"/>
    <lineage>
        <taxon>Archaea</taxon>
        <taxon>Methanobacteriati</taxon>
        <taxon>Methanobacteriota</taxon>
        <taxon>Stenosarchaea group</taxon>
        <taxon>Methanomicrobia</taxon>
        <taxon>Methanosarcinales</taxon>
        <taxon>ANME-2 cluster</taxon>
        <taxon>Candidatus Methanogasteraceae</taxon>
        <taxon>Candidatus Methanogaster</taxon>
    </lineage>
</organism>
<sequence length="472" mass="52413">MTPHLDPWASAGIDDYSKLFEEFGIQSFEELLPHVPNPCPFMRRRIIFGHRGYEPVLDAIIHKKPFAVMSGFMPSGSNHLGNKMVMEEIIWHQRMGGDAFVGIADMEAHSVRGMSWDACRRIGVEDYVLSLIALGFEPDGHIYYQSECSDVRDLAFELGMKTNVSELSAIYGFSGETSIAHLQSALVQSADILQPQIGRYGGPKPVVIPVGADQDPHIRLVRGLASKMRMFRCEIRSVHDVQHHTSVESAKGMRISRHEIYESTGQYISVRGKSAPKAALSAVASAINGMGYDVTQHEEHLDIFVDSGDDIVVTGSIDAHLFEMIESVVQRTEIAFGGYGFMPPAATYHRFMSGLSGGKMSSSIPESIIALTEPPEDAFAKVKNAKTGGRMTLEEQKRLGGEPDKCTAYELLLFHLIPDDREIVEIYHECKSGKRMCGPCKAYAAELMAEFLRGHQEEREIARERLNEYGLA</sequence>
<dbReference type="Proteomes" id="UP000248329">
    <property type="component" value="Unassembled WGS sequence"/>
</dbReference>
<protein>
    <submittedName>
        <fullName evidence="1">Tryptophan--tRNA ligase</fullName>
    </submittedName>
</protein>
<evidence type="ECO:0000313" key="1">
    <source>
        <dbReference type="EMBL" id="PXF61091.1"/>
    </source>
</evidence>
<gene>
    <name evidence="1" type="ORF">C4B59_05905</name>
</gene>
<evidence type="ECO:0000313" key="2">
    <source>
        <dbReference type="Proteomes" id="UP000248329"/>
    </source>
</evidence>